<feature type="compositionally biased region" description="Pro residues" evidence="9">
    <location>
        <begin position="47"/>
        <end position="75"/>
    </location>
</feature>
<keyword evidence="4" id="KW-1134">Transmembrane beta strand</keyword>
<dbReference type="KEGG" id="ttq:NIES37_24690"/>
<accession>A0A1Z4MYI8</accession>
<dbReference type="GO" id="GO:0098046">
    <property type="term" value="C:type V protein secretion system complex"/>
    <property type="evidence" value="ECO:0007669"/>
    <property type="project" value="TreeGrafter"/>
</dbReference>
<evidence type="ECO:0000256" key="2">
    <source>
        <dbReference type="ARBA" id="ARBA00009055"/>
    </source>
</evidence>
<dbReference type="PROSITE" id="PS51779">
    <property type="entry name" value="POTRA"/>
    <property type="match status" value="1"/>
</dbReference>
<dbReference type="Pfam" id="PF03865">
    <property type="entry name" value="ShlB"/>
    <property type="match status" value="1"/>
</dbReference>
<evidence type="ECO:0000256" key="1">
    <source>
        <dbReference type="ARBA" id="ARBA00004442"/>
    </source>
</evidence>
<proteinExistence type="inferred from homology"/>
<dbReference type="Gene3D" id="3.10.20.310">
    <property type="entry name" value="membrane protein fhac"/>
    <property type="match status" value="1"/>
</dbReference>
<comment type="similarity">
    <text evidence="2">Belongs to the TPS (TC 1.B.20) family.</text>
</comment>
<sequence length="576" mass="63598">MYFIFHRFWLSVFLAGLALFTSLSAIAQTAPVQVPPQPNPNIDRFPQSPPAPQPLPPNEQQPTLPNPPSTTPTPADPAVNISVRKIDVIGSTVFSPEEIATITKPLEGRSVTLTELQGAVDQISEMYLNRGYITSRAILIEQTVANGVVQIQVIEGGVEKIEVLGTEKVNPSYVRSRLQLGTVSPLSKDKLEDQLRLLKVDPLFSNVEAYLKQGTELGQSILTVRVEEAPVFYGSIGIDNYSPPGVGSERFGGFISNRNLTGNGDEITASYYRSTTGGSNAYDFRYRLPVNPMNGSIQLRVAPSSSRITDPEFAVFGISSDTNLYEISYRQPLLRNPREEFALSLGFAWQDGQTFLFNDTPTPFGIGPDAEGNSRTRVLKFGQDYLKRDLQGAWALRSQFNIGLNILDSTTNPDPIPDGQFFSWLTQVQRVQRLSKDNLLIAQLDLQLTPDSLLPSQQFIIGGGQSLRGYRQNARSGDNGFRLSVEDRIVVDYNNSGQPTMQLAPFIDVGAVWNKSDNPNKLTNQTFLAGLGLGLIWEPIPHLSGRLDYALPLVDLSDRGNNAQDHGFYFSFGYNF</sequence>
<keyword evidence="5" id="KW-0812">Transmembrane</keyword>
<evidence type="ECO:0000256" key="7">
    <source>
        <dbReference type="ARBA" id="ARBA00023136"/>
    </source>
</evidence>
<keyword evidence="3" id="KW-0813">Transport</keyword>
<dbReference type="AlphaFoldDB" id="A0A1Z4MYI8"/>
<dbReference type="EMBL" id="AP018248">
    <property type="protein sequence ID" value="BAY98519.1"/>
    <property type="molecule type" value="Genomic_DNA"/>
</dbReference>
<organism evidence="12 13">
    <name type="scientific">Tolypothrix tenuis PCC 7101</name>
    <dbReference type="NCBI Taxonomy" id="231146"/>
    <lineage>
        <taxon>Bacteria</taxon>
        <taxon>Bacillati</taxon>
        <taxon>Cyanobacteriota</taxon>
        <taxon>Cyanophyceae</taxon>
        <taxon>Nostocales</taxon>
        <taxon>Tolypothrichaceae</taxon>
        <taxon>Tolypothrix</taxon>
    </lineage>
</organism>
<evidence type="ECO:0000313" key="12">
    <source>
        <dbReference type="EMBL" id="BAY98519.1"/>
    </source>
</evidence>
<protein>
    <submittedName>
        <fullName evidence="12">Polypeptide-transport-associated domain-containing protein</fullName>
    </submittedName>
</protein>
<evidence type="ECO:0000256" key="3">
    <source>
        <dbReference type="ARBA" id="ARBA00022448"/>
    </source>
</evidence>
<evidence type="ECO:0000256" key="9">
    <source>
        <dbReference type="SAM" id="MobiDB-lite"/>
    </source>
</evidence>
<gene>
    <name evidence="12" type="ORF">NIES37_24690</name>
</gene>
<evidence type="ECO:0000313" key="13">
    <source>
        <dbReference type="Proteomes" id="UP000218785"/>
    </source>
</evidence>
<feature type="region of interest" description="Disordered" evidence="9">
    <location>
        <begin position="34"/>
        <end position="77"/>
    </location>
</feature>
<keyword evidence="8" id="KW-0998">Cell outer membrane</keyword>
<dbReference type="Proteomes" id="UP000218785">
    <property type="component" value="Chromosome"/>
</dbReference>
<dbReference type="GO" id="GO:0009279">
    <property type="term" value="C:cell outer membrane"/>
    <property type="evidence" value="ECO:0007669"/>
    <property type="project" value="UniProtKB-SubCell"/>
</dbReference>
<dbReference type="PANTHER" id="PTHR34597:SF1">
    <property type="entry name" value="HEME_HEMOPEXIN TRANSPORTER PROTEIN HUXB"/>
    <property type="match status" value="1"/>
</dbReference>
<keyword evidence="13" id="KW-1185">Reference proteome</keyword>
<name>A0A1Z4MYI8_9CYAN</name>
<feature type="chain" id="PRO_5013391909" evidence="10">
    <location>
        <begin position="28"/>
        <end position="576"/>
    </location>
</feature>
<feature type="signal peptide" evidence="10">
    <location>
        <begin position="1"/>
        <end position="27"/>
    </location>
</feature>
<dbReference type="GO" id="GO:0046819">
    <property type="term" value="P:protein secretion by the type V secretion system"/>
    <property type="evidence" value="ECO:0007669"/>
    <property type="project" value="TreeGrafter"/>
</dbReference>
<dbReference type="InterPro" id="IPR005565">
    <property type="entry name" value="Hemolysn_activator_HlyB_C"/>
</dbReference>
<evidence type="ECO:0000256" key="5">
    <source>
        <dbReference type="ARBA" id="ARBA00022692"/>
    </source>
</evidence>
<keyword evidence="6" id="KW-0653">Protein transport</keyword>
<evidence type="ECO:0000256" key="4">
    <source>
        <dbReference type="ARBA" id="ARBA00022452"/>
    </source>
</evidence>
<reference evidence="12 13" key="1">
    <citation type="submission" date="2017-06" db="EMBL/GenBank/DDBJ databases">
        <title>Genome sequencing of cyanobaciteial culture collection at National Institute for Environmental Studies (NIES).</title>
        <authorList>
            <person name="Hirose Y."/>
            <person name="Shimura Y."/>
            <person name="Fujisawa T."/>
            <person name="Nakamura Y."/>
            <person name="Kawachi M."/>
        </authorList>
    </citation>
    <scope>NUCLEOTIDE SEQUENCE [LARGE SCALE GENOMIC DNA]</scope>
    <source>
        <strain evidence="12 13">NIES-37</strain>
    </source>
</reference>
<dbReference type="PANTHER" id="PTHR34597">
    <property type="entry name" value="SLR1661 PROTEIN"/>
    <property type="match status" value="1"/>
</dbReference>
<dbReference type="InterPro" id="IPR051544">
    <property type="entry name" value="TPS_OM_transporter"/>
</dbReference>
<evidence type="ECO:0000256" key="8">
    <source>
        <dbReference type="ARBA" id="ARBA00023237"/>
    </source>
</evidence>
<dbReference type="Gene3D" id="2.40.160.50">
    <property type="entry name" value="membrane protein fhac: a member of the omp85/tpsb transporter family"/>
    <property type="match status" value="1"/>
</dbReference>
<feature type="domain" description="POTRA" evidence="11">
    <location>
        <begin position="81"/>
        <end position="156"/>
    </location>
</feature>
<dbReference type="InterPro" id="IPR034746">
    <property type="entry name" value="POTRA"/>
</dbReference>
<dbReference type="GO" id="GO:0008320">
    <property type="term" value="F:protein transmembrane transporter activity"/>
    <property type="evidence" value="ECO:0007669"/>
    <property type="project" value="TreeGrafter"/>
</dbReference>
<dbReference type="Pfam" id="PF08479">
    <property type="entry name" value="POTRA_2"/>
    <property type="match status" value="1"/>
</dbReference>
<evidence type="ECO:0000256" key="10">
    <source>
        <dbReference type="SAM" id="SignalP"/>
    </source>
</evidence>
<keyword evidence="10" id="KW-0732">Signal</keyword>
<comment type="subcellular location">
    <subcellularLocation>
        <location evidence="1">Cell outer membrane</location>
    </subcellularLocation>
</comment>
<dbReference type="InterPro" id="IPR013686">
    <property type="entry name" value="Polypept-transport_assoc_ShlB"/>
</dbReference>
<keyword evidence="7" id="KW-0472">Membrane</keyword>
<evidence type="ECO:0000256" key="6">
    <source>
        <dbReference type="ARBA" id="ARBA00022927"/>
    </source>
</evidence>
<dbReference type="RefSeq" id="WP_096575975.1">
    <property type="nucleotide sequence ID" value="NZ_CAWNJS010000001.1"/>
</dbReference>
<evidence type="ECO:0000259" key="11">
    <source>
        <dbReference type="PROSITE" id="PS51779"/>
    </source>
</evidence>